<gene>
    <name evidence="4" type="ORF">DFH05DRAFT_1466930</name>
</gene>
<dbReference type="PANTHER" id="PTHR42862:SF1">
    <property type="entry name" value="DELTA-1-PYRROLINE-5-CARBOXYLATE DEHYDROGENASE 2, ISOFORM A-RELATED"/>
    <property type="match status" value="1"/>
</dbReference>
<accession>A0A9W8U2Y4</accession>
<evidence type="ECO:0000313" key="4">
    <source>
        <dbReference type="EMBL" id="KAJ3750340.1"/>
    </source>
</evidence>
<dbReference type="AlphaFoldDB" id="A0A9W8U2Y4"/>
<evidence type="ECO:0000259" key="3">
    <source>
        <dbReference type="Pfam" id="PF00171"/>
    </source>
</evidence>
<reference evidence="4 5" key="1">
    <citation type="journal article" date="2023" name="Proc. Natl. Acad. Sci. U.S.A.">
        <title>A global phylogenomic analysis of the shiitake genus Lentinula.</title>
        <authorList>
            <person name="Sierra-Patev S."/>
            <person name="Min B."/>
            <person name="Naranjo-Ortiz M."/>
            <person name="Looney B."/>
            <person name="Konkel Z."/>
            <person name="Slot J.C."/>
            <person name="Sakamoto Y."/>
            <person name="Steenwyk J.L."/>
            <person name="Rokas A."/>
            <person name="Carro J."/>
            <person name="Camarero S."/>
            <person name="Ferreira P."/>
            <person name="Molpeceres G."/>
            <person name="Ruiz-Duenas F.J."/>
            <person name="Serrano A."/>
            <person name="Henrissat B."/>
            <person name="Drula E."/>
            <person name="Hughes K.W."/>
            <person name="Mata J.L."/>
            <person name="Ishikawa N.K."/>
            <person name="Vargas-Isla R."/>
            <person name="Ushijima S."/>
            <person name="Smith C.A."/>
            <person name="Donoghue J."/>
            <person name="Ahrendt S."/>
            <person name="Andreopoulos W."/>
            <person name="He G."/>
            <person name="LaButti K."/>
            <person name="Lipzen A."/>
            <person name="Ng V."/>
            <person name="Riley R."/>
            <person name="Sandor L."/>
            <person name="Barry K."/>
            <person name="Martinez A.T."/>
            <person name="Xiao Y."/>
            <person name="Gibbons J.G."/>
            <person name="Terashima K."/>
            <person name="Grigoriev I.V."/>
            <person name="Hibbett D."/>
        </authorList>
    </citation>
    <scope>NUCLEOTIDE SEQUENCE [LARGE SCALE GENOMIC DNA]</scope>
    <source>
        <strain evidence="4 5">TFB7810</strain>
    </source>
</reference>
<evidence type="ECO:0000256" key="1">
    <source>
        <dbReference type="ARBA" id="ARBA00023002"/>
    </source>
</evidence>
<dbReference type="GO" id="GO:0010133">
    <property type="term" value="P:L-proline catabolic process to L-glutamate"/>
    <property type="evidence" value="ECO:0007669"/>
    <property type="project" value="TreeGrafter"/>
</dbReference>
<keyword evidence="1" id="KW-0560">Oxidoreductase</keyword>
<dbReference type="InterPro" id="IPR016161">
    <property type="entry name" value="Ald_DH/histidinol_DH"/>
</dbReference>
<dbReference type="SUPFAM" id="SSF53720">
    <property type="entry name" value="ALDH-like"/>
    <property type="match status" value="1"/>
</dbReference>
<evidence type="ECO:0000313" key="5">
    <source>
        <dbReference type="Proteomes" id="UP001142393"/>
    </source>
</evidence>
<proteinExistence type="predicted"/>
<feature type="domain" description="Aldehyde dehydrogenase" evidence="3">
    <location>
        <begin position="74"/>
        <end position="126"/>
    </location>
</feature>
<dbReference type="PANTHER" id="PTHR42862">
    <property type="entry name" value="DELTA-1-PYRROLINE-5-CARBOXYLATE DEHYDROGENASE 1, ISOFORM A-RELATED"/>
    <property type="match status" value="1"/>
</dbReference>
<dbReference type="GO" id="GO:0003842">
    <property type="term" value="F:L-glutamate gamma-semialdehyde dehydrogenase activity"/>
    <property type="evidence" value="ECO:0007669"/>
    <property type="project" value="TreeGrafter"/>
</dbReference>
<organism evidence="4 5">
    <name type="scientific">Lentinula detonsa</name>
    <dbReference type="NCBI Taxonomy" id="2804962"/>
    <lineage>
        <taxon>Eukaryota</taxon>
        <taxon>Fungi</taxon>
        <taxon>Dikarya</taxon>
        <taxon>Basidiomycota</taxon>
        <taxon>Agaricomycotina</taxon>
        <taxon>Agaricomycetes</taxon>
        <taxon>Agaricomycetidae</taxon>
        <taxon>Agaricales</taxon>
        <taxon>Marasmiineae</taxon>
        <taxon>Omphalotaceae</taxon>
        <taxon>Lentinula</taxon>
    </lineage>
</organism>
<keyword evidence="5" id="KW-1185">Reference proteome</keyword>
<evidence type="ECO:0000256" key="2">
    <source>
        <dbReference type="ARBA" id="ARBA00023027"/>
    </source>
</evidence>
<dbReference type="EMBL" id="JANVFU010000001">
    <property type="protein sequence ID" value="KAJ3750340.1"/>
    <property type="molecule type" value="Genomic_DNA"/>
</dbReference>
<dbReference type="GO" id="GO:0005759">
    <property type="term" value="C:mitochondrial matrix"/>
    <property type="evidence" value="ECO:0007669"/>
    <property type="project" value="TreeGrafter"/>
</dbReference>
<dbReference type="InterPro" id="IPR015590">
    <property type="entry name" value="Aldehyde_DH_dom"/>
</dbReference>
<dbReference type="Pfam" id="PF00171">
    <property type="entry name" value="Aldedh"/>
    <property type="match status" value="1"/>
</dbReference>
<protein>
    <recommendedName>
        <fullName evidence="3">Aldehyde dehydrogenase domain-containing protein</fullName>
    </recommendedName>
</protein>
<dbReference type="InterPro" id="IPR016162">
    <property type="entry name" value="Ald_DH_N"/>
</dbReference>
<name>A0A9W8U2Y4_9AGAR</name>
<comment type="caution">
    <text evidence="4">The sequence shown here is derived from an EMBL/GenBank/DDBJ whole genome shotgun (WGS) entry which is preliminary data.</text>
</comment>
<dbReference type="InterPro" id="IPR050485">
    <property type="entry name" value="Proline_metab_enzyme"/>
</dbReference>
<dbReference type="Gene3D" id="3.40.605.10">
    <property type="entry name" value="Aldehyde Dehydrogenase, Chain A, domain 1"/>
    <property type="match status" value="1"/>
</dbReference>
<keyword evidence="2" id="KW-0520">NAD</keyword>
<dbReference type="Proteomes" id="UP001142393">
    <property type="component" value="Unassembled WGS sequence"/>
</dbReference>
<sequence length="172" mass="19184">MTCMRKVQCSARLLSYNYKFVSSRVPDGTLCSTADEKLCRSVESNRISTPRGFCLCRYAFQLVCYRRQLEPCATPALVGNVVVWKPSPAATLPNHIVHHIFTKADVPPGVVQFVPGPLPEAVAQAIDTNALPRETSPEALLSLRKYGKILLHDDAHKTQPTIYIISTMYYKC</sequence>